<keyword evidence="1" id="KW-0479">Metal-binding</keyword>
<organism evidence="4 5">
    <name type="scientific">Sphaeroforma arctica JP610</name>
    <dbReference type="NCBI Taxonomy" id="667725"/>
    <lineage>
        <taxon>Eukaryota</taxon>
        <taxon>Ichthyosporea</taxon>
        <taxon>Ichthyophonida</taxon>
        <taxon>Sphaeroforma</taxon>
    </lineage>
</organism>
<evidence type="ECO:0000313" key="4">
    <source>
        <dbReference type="EMBL" id="KNC77223.1"/>
    </source>
</evidence>
<feature type="region of interest" description="Disordered" evidence="2">
    <location>
        <begin position="416"/>
        <end position="498"/>
    </location>
</feature>
<feature type="compositionally biased region" description="Acidic residues" evidence="2">
    <location>
        <begin position="444"/>
        <end position="455"/>
    </location>
</feature>
<accession>A0A0L0FMG7</accession>
<keyword evidence="1" id="KW-0863">Zinc-finger</keyword>
<dbReference type="InterPro" id="IPR013087">
    <property type="entry name" value="Znf_C2H2_type"/>
</dbReference>
<feature type="region of interest" description="Disordered" evidence="2">
    <location>
        <begin position="327"/>
        <end position="378"/>
    </location>
</feature>
<dbReference type="GO" id="GO:0008270">
    <property type="term" value="F:zinc ion binding"/>
    <property type="evidence" value="ECO:0007669"/>
    <property type="project" value="UniProtKB-KW"/>
</dbReference>
<reference evidence="4 5" key="1">
    <citation type="submission" date="2011-02" db="EMBL/GenBank/DDBJ databases">
        <title>The Genome Sequence of Sphaeroforma arctica JP610.</title>
        <authorList>
            <consortium name="The Broad Institute Genome Sequencing Platform"/>
            <person name="Russ C."/>
            <person name="Cuomo C."/>
            <person name="Young S.K."/>
            <person name="Zeng Q."/>
            <person name="Gargeya S."/>
            <person name="Alvarado L."/>
            <person name="Berlin A."/>
            <person name="Chapman S.B."/>
            <person name="Chen Z."/>
            <person name="Freedman E."/>
            <person name="Gellesch M."/>
            <person name="Goldberg J."/>
            <person name="Griggs A."/>
            <person name="Gujja S."/>
            <person name="Heilman E."/>
            <person name="Heiman D."/>
            <person name="Howarth C."/>
            <person name="Mehta T."/>
            <person name="Neiman D."/>
            <person name="Pearson M."/>
            <person name="Roberts A."/>
            <person name="Saif S."/>
            <person name="Shea T."/>
            <person name="Shenoy N."/>
            <person name="Sisk P."/>
            <person name="Stolte C."/>
            <person name="Sykes S."/>
            <person name="White J."/>
            <person name="Yandava C."/>
            <person name="Burger G."/>
            <person name="Gray M.W."/>
            <person name="Holland P.W.H."/>
            <person name="King N."/>
            <person name="Lang F.B.F."/>
            <person name="Roger A.J."/>
            <person name="Ruiz-Trillo I."/>
            <person name="Haas B."/>
            <person name="Nusbaum C."/>
            <person name="Birren B."/>
        </authorList>
    </citation>
    <scope>NUCLEOTIDE SEQUENCE [LARGE SCALE GENOMIC DNA]</scope>
    <source>
        <strain evidence="4 5">JP610</strain>
    </source>
</reference>
<dbReference type="RefSeq" id="XP_014151125.1">
    <property type="nucleotide sequence ID" value="XM_014295650.1"/>
</dbReference>
<evidence type="ECO:0000256" key="1">
    <source>
        <dbReference type="PROSITE-ProRule" id="PRU00042"/>
    </source>
</evidence>
<protein>
    <recommendedName>
        <fullName evidence="3">C2H2-type domain-containing protein</fullName>
    </recommendedName>
</protein>
<evidence type="ECO:0000313" key="5">
    <source>
        <dbReference type="Proteomes" id="UP000054560"/>
    </source>
</evidence>
<evidence type="ECO:0000256" key="2">
    <source>
        <dbReference type="SAM" id="MobiDB-lite"/>
    </source>
</evidence>
<dbReference type="AlphaFoldDB" id="A0A0L0FMG7"/>
<proteinExistence type="predicted"/>
<dbReference type="EMBL" id="KQ242800">
    <property type="protein sequence ID" value="KNC77223.1"/>
    <property type="molecule type" value="Genomic_DNA"/>
</dbReference>
<feature type="domain" description="C2H2-type" evidence="3">
    <location>
        <begin position="47"/>
        <end position="70"/>
    </location>
</feature>
<keyword evidence="5" id="KW-1185">Reference proteome</keyword>
<feature type="compositionally biased region" description="Polar residues" evidence="2">
    <location>
        <begin position="327"/>
        <end position="336"/>
    </location>
</feature>
<sequence length="578" mass="64131">MPQKIKNSTAEVAHDILVSADDNGHFERIESFKRRARKTYSEAERPYKCEFCTRSYAFEHSRNQHIRLKHIPSSLKSRTNGAQKEATPKASKSETADATRSSIRVRSLTDVLNTSTNSALSKNHTTTFAQAGIRKQMRPQESNTNNQLHRVDVENDVTTDQFVGVSGVPFRPVSYHSLSPSATVSMSTGENRLPWRGADSSKQFGPTGASNRNSNPRPVCNRRASDITGIKTPMAHPYRCSFDGSNNNRLDDLLDLHGHQQRVRQRSVYSHVHSSNNIRPALRASQSCEVLRSKVVPACNNQVFSFSSFDIPQSYYNMKTLYRNASTNLPTHSEPMQSQALAQLSNSQRSQEQAGCMARSRENRNTADSPAAVQDPSSKPWMSIYNTFLVDKDEAHANASMVQTQADSHMVTLKSDRYIPHSRTTREAQSAELSVRERSMGDTSAEDDINTEEDGNGSSGCEGRSSESRSTLGNDSASSACPPRSPNYNQFTSPSHYDSRNLRAAANRPAHDMTDIESIIELSTDNVRNNRLLDAKVKTTWSSVSSIQEDNAAAVGRRLPSDMNVDFVCSILKSLESA</sequence>
<dbReference type="PROSITE" id="PS50157">
    <property type="entry name" value="ZINC_FINGER_C2H2_2"/>
    <property type="match status" value="1"/>
</dbReference>
<dbReference type="GeneID" id="25910815"/>
<feature type="compositionally biased region" description="Polar residues" evidence="2">
    <location>
        <begin position="200"/>
        <end position="216"/>
    </location>
</feature>
<evidence type="ECO:0000259" key="3">
    <source>
        <dbReference type="PROSITE" id="PS50157"/>
    </source>
</evidence>
<feature type="region of interest" description="Disordered" evidence="2">
    <location>
        <begin position="72"/>
        <end position="102"/>
    </location>
</feature>
<dbReference type="OrthoDB" id="10039931at2759"/>
<keyword evidence="1" id="KW-0862">Zinc</keyword>
<feature type="region of interest" description="Disordered" evidence="2">
    <location>
        <begin position="195"/>
        <end position="223"/>
    </location>
</feature>
<dbReference type="PROSITE" id="PS00028">
    <property type="entry name" value="ZINC_FINGER_C2H2_1"/>
    <property type="match status" value="1"/>
</dbReference>
<feature type="compositionally biased region" description="Polar residues" evidence="2">
    <location>
        <begin position="486"/>
        <end position="496"/>
    </location>
</feature>
<name>A0A0L0FMG7_9EUKA</name>
<gene>
    <name evidence="4" type="ORF">SARC_10311</name>
</gene>
<dbReference type="Proteomes" id="UP000054560">
    <property type="component" value="Unassembled WGS sequence"/>
</dbReference>
<feature type="compositionally biased region" description="Low complexity" evidence="2">
    <location>
        <begin position="337"/>
        <end position="351"/>
    </location>
</feature>